<organism evidence="6 7">
    <name type="scientific">Photobacterium sp. (strain ATCC 43367)</name>
    <dbReference type="NCBI Taxonomy" id="379097"/>
    <lineage>
        <taxon>Bacteria</taxon>
        <taxon>Pseudomonadati</taxon>
        <taxon>Pseudomonadota</taxon>
        <taxon>Gammaproteobacteria</taxon>
        <taxon>Vibrionales</taxon>
        <taxon>Vibrionaceae</taxon>
        <taxon>Vibrio</taxon>
        <taxon>Vibrio oreintalis group</taxon>
    </lineage>
</organism>
<evidence type="ECO:0000256" key="3">
    <source>
        <dbReference type="ARBA" id="ARBA00023143"/>
    </source>
</evidence>
<gene>
    <name evidence="6" type="ORF">NM06_09965</name>
</gene>
<keyword evidence="2" id="KW-0547">Nucleotide-binding</keyword>
<dbReference type="InterPro" id="IPR009875">
    <property type="entry name" value="PilZ_domain"/>
</dbReference>
<protein>
    <submittedName>
        <fullName evidence="6">Pilus assembly protein PilZ</fullName>
    </submittedName>
</protein>
<reference evidence="6 7" key="1">
    <citation type="submission" date="2014-10" db="EMBL/GenBank/DDBJ databases">
        <title>Genome sequencing of Vibrio sinaloensis T08.</title>
        <authorList>
            <person name="Chan K.-G."/>
            <person name="Mohamad N.I."/>
        </authorList>
    </citation>
    <scope>NUCLEOTIDE SEQUENCE [LARGE SCALE GENOMIC DNA]</scope>
    <source>
        <strain evidence="6 7">T08</strain>
    </source>
</reference>
<keyword evidence="1" id="KW-0973">c-di-GMP</keyword>
<keyword evidence="3" id="KW-0975">Bacterial flagellum</keyword>
<dbReference type="Gene3D" id="2.40.10.220">
    <property type="entry name" value="predicted glycosyltransferase like domains"/>
    <property type="match status" value="1"/>
</dbReference>
<dbReference type="SUPFAM" id="SSF141371">
    <property type="entry name" value="PilZ domain-like"/>
    <property type="match status" value="2"/>
</dbReference>
<comment type="caution">
    <text evidence="6">The sequence shown here is derived from an EMBL/GenBank/DDBJ whole genome shotgun (WGS) entry which is preliminary data.</text>
</comment>
<evidence type="ECO:0000313" key="6">
    <source>
        <dbReference type="EMBL" id="KGY08891.1"/>
    </source>
</evidence>
<accession>A0A0A5HZE2</accession>
<dbReference type="GO" id="GO:0035438">
    <property type="term" value="F:cyclic-di-GMP binding"/>
    <property type="evidence" value="ECO:0007669"/>
    <property type="project" value="InterPro"/>
</dbReference>
<dbReference type="InterPro" id="IPR012349">
    <property type="entry name" value="Split_barrel_FMN-bd"/>
</dbReference>
<evidence type="ECO:0000259" key="4">
    <source>
        <dbReference type="Pfam" id="PF07238"/>
    </source>
</evidence>
<proteinExistence type="predicted"/>
<dbReference type="EMBL" id="JRWP01000018">
    <property type="protein sequence ID" value="KGY08891.1"/>
    <property type="molecule type" value="Genomic_DNA"/>
</dbReference>
<evidence type="ECO:0000256" key="2">
    <source>
        <dbReference type="ARBA" id="ARBA00022741"/>
    </source>
</evidence>
<dbReference type="AlphaFoldDB" id="A0A0A5HZE2"/>
<sequence>MPSKEDSIEELGNLLQPGSKLSATIHFGPDDRYSFATTYVGCKLPQFLIVDLPTKAREALIIRKLSNTEIVVRAITNTKLGHIIAFKSTIIVKSSTPSALLFLRMPTHFASKPIRQHERHSMDLPAELKSQDVTYHGKLVDFSASGCGFFLSGESELTTNSVIELQSALTEFLPQGTRLSIVNITRERSGHKFGIKFNTPINIDDELKQALVEHAYLASRY</sequence>
<dbReference type="Pfam" id="PF12945">
    <property type="entry name" value="PilZNR"/>
    <property type="match status" value="1"/>
</dbReference>
<feature type="domain" description="Type III secretion system flagellar brake protein YcgR PilZN" evidence="5">
    <location>
        <begin position="17"/>
        <end position="106"/>
    </location>
</feature>
<evidence type="ECO:0000259" key="5">
    <source>
        <dbReference type="Pfam" id="PF12945"/>
    </source>
</evidence>
<dbReference type="Pfam" id="PF07238">
    <property type="entry name" value="PilZ"/>
    <property type="match status" value="1"/>
</dbReference>
<evidence type="ECO:0000256" key="1">
    <source>
        <dbReference type="ARBA" id="ARBA00022636"/>
    </source>
</evidence>
<name>A0A0A5HZE2_PHOS4</name>
<dbReference type="Proteomes" id="UP000030451">
    <property type="component" value="Unassembled WGS sequence"/>
</dbReference>
<feature type="domain" description="PilZ" evidence="4">
    <location>
        <begin position="114"/>
        <end position="213"/>
    </location>
</feature>
<dbReference type="InterPro" id="IPR009926">
    <property type="entry name" value="T3SS_YcgR_PilZN"/>
</dbReference>
<dbReference type="Gene3D" id="2.30.110.10">
    <property type="entry name" value="Electron Transport, Fmn-binding Protein, Chain A"/>
    <property type="match status" value="1"/>
</dbReference>
<evidence type="ECO:0000313" key="7">
    <source>
        <dbReference type="Proteomes" id="UP000030451"/>
    </source>
</evidence>
<dbReference type="RefSeq" id="WP_038190660.1">
    <property type="nucleotide sequence ID" value="NZ_JRWP01000018.1"/>
</dbReference>